<keyword evidence="7" id="KW-1185">Reference proteome</keyword>
<keyword evidence="2" id="KW-0963">Cytoplasm</keyword>
<dbReference type="WBParaSite" id="HPBE_0001870201-mRNA-1">
    <property type="protein sequence ID" value="HPBE_0001870201-mRNA-1"/>
    <property type="gene ID" value="HPBE_0001870201"/>
</dbReference>
<reference evidence="6 7" key="1">
    <citation type="submission" date="2018-11" db="EMBL/GenBank/DDBJ databases">
        <authorList>
            <consortium name="Pathogen Informatics"/>
        </authorList>
    </citation>
    <scope>NUCLEOTIDE SEQUENCE [LARGE SCALE GENOMIC DNA]</scope>
</reference>
<dbReference type="Pfam" id="PF10447">
    <property type="entry name" value="EXOSC1"/>
    <property type="match status" value="1"/>
</dbReference>
<dbReference type="InterPro" id="IPR039771">
    <property type="entry name" value="Csl4"/>
</dbReference>
<evidence type="ECO:0000256" key="1">
    <source>
        <dbReference type="ARBA" id="ARBA00004604"/>
    </source>
</evidence>
<feature type="domain" description="Exosome complex component CSL4 C-terminal" evidence="4">
    <location>
        <begin position="109"/>
        <end position="151"/>
    </location>
</feature>
<dbReference type="SUPFAM" id="SSF50249">
    <property type="entry name" value="Nucleic acid-binding proteins"/>
    <property type="match status" value="1"/>
</dbReference>
<dbReference type="GO" id="GO:0003723">
    <property type="term" value="F:RNA binding"/>
    <property type="evidence" value="ECO:0007669"/>
    <property type="project" value="InterPro"/>
</dbReference>
<dbReference type="Gene3D" id="2.40.50.100">
    <property type="match status" value="1"/>
</dbReference>
<proteinExistence type="predicted"/>
<evidence type="ECO:0000259" key="5">
    <source>
        <dbReference type="Pfam" id="PF14382"/>
    </source>
</evidence>
<keyword evidence="3" id="KW-0271">Exosome</keyword>
<dbReference type="EMBL" id="UZAH01030864">
    <property type="protein sequence ID" value="VDP12591.1"/>
    <property type="molecule type" value="Genomic_DNA"/>
</dbReference>
<dbReference type="Pfam" id="PF14382">
    <property type="entry name" value="ECR1_N"/>
    <property type="match status" value="1"/>
</dbReference>
<evidence type="ECO:0000313" key="7">
    <source>
        <dbReference type="Proteomes" id="UP000050761"/>
    </source>
</evidence>
<reference evidence="8" key="2">
    <citation type="submission" date="2019-09" db="UniProtKB">
        <authorList>
            <consortium name="WormBaseParasite"/>
        </authorList>
    </citation>
    <scope>IDENTIFICATION</scope>
</reference>
<dbReference type="GO" id="GO:0006396">
    <property type="term" value="P:RNA processing"/>
    <property type="evidence" value="ECO:0007669"/>
    <property type="project" value="InterPro"/>
</dbReference>
<dbReference type="InterPro" id="IPR025721">
    <property type="entry name" value="Exosome_cplx_N_dom"/>
</dbReference>
<sequence length="212" mass="23107">MVEDVIGTAVRAVVPGDALYSTKEGYQCGRGVYELRGYIRAARVGYVFLSEETDSANNRTTKVVEVLNHDGTFTYQVPFLGAIVTAKVVEISDKNAKCSVFRIEDTTLQKGVSFTAVIRKEDMRTDVKLDQFKVRDCMLPGDYVIASVISTGDSHYLLSIADVRLGVVAVKSPSKNQWLSPNSKEAKSLGSRKIALIPNTLPKPDVISASNG</sequence>
<comment type="subcellular location">
    <subcellularLocation>
        <location evidence="1">Nucleus</location>
        <location evidence="1">Nucleolus</location>
    </subcellularLocation>
</comment>
<dbReference type="Proteomes" id="UP000050761">
    <property type="component" value="Unassembled WGS sequence"/>
</dbReference>
<dbReference type="GO" id="GO:0000176">
    <property type="term" value="C:nuclear exosome (RNase complex)"/>
    <property type="evidence" value="ECO:0007669"/>
    <property type="project" value="TreeGrafter"/>
</dbReference>
<evidence type="ECO:0000256" key="3">
    <source>
        <dbReference type="ARBA" id="ARBA00022835"/>
    </source>
</evidence>
<dbReference type="SUPFAM" id="SSF110324">
    <property type="entry name" value="Ribosomal L27 protein-like"/>
    <property type="match status" value="1"/>
</dbReference>
<evidence type="ECO:0000313" key="6">
    <source>
        <dbReference type="EMBL" id="VDP12591.1"/>
    </source>
</evidence>
<dbReference type="PANTHER" id="PTHR12686:SF8">
    <property type="entry name" value="EXOSOME COMPLEX COMPONENT CSL4"/>
    <property type="match status" value="1"/>
</dbReference>
<evidence type="ECO:0000256" key="2">
    <source>
        <dbReference type="ARBA" id="ARBA00022490"/>
    </source>
</evidence>
<evidence type="ECO:0000313" key="8">
    <source>
        <dbReference type="WBParaSite" id="HPBE_0001870201-mRNA-1"/>
    </source>
</evidence>
<dbReference type="InterPro" id="IPR012340">
    <property type="entry name" value="NA-bd_OB-fold"/>
</dbReference>
<dbReference type="AlphaFoldDB" id="A0A3P8APW7"/>
<dbReference type="GO" id="GO:0005737">
    <property type="term" value="C:cytoplasm"/>
    <property type="evidence" value="ECO:0007669"/>
    <property type="project" value="TreeGrafter"/>
</dbReference>
<dbReference type="InterPro" id="IPR019495">
    <property type="entry name" value="EXOSC1_C"/>
</dbReference>
<name>A0A3P8APW7_HELPZ</name>
<gene>
    <name evidence="6" type="ORF">HPBE_LOCUS18701</name>
</gene>
<dbReference type="Gene3D" id="2.40.50.140">
    <property type="entry name" value="Nucleic acid-binding proteins"/>
    <property type="match status" value="1"/>
</dbReference>
<feature type="domain" description="Exosome complex component N-terminal" evidence="5">
    <location>
        <begin position="13"/>
        <end position="47"/>
    </location>
</feature>
<organism evidence="6">
    <name type="scientific">Heligmosomoides polygyrus</name>
    <name type="common">Parasitic roundworm</name>
    <dbReference type="NCBI Taxonomy" id="6339"/>
    <lineage>
        <taxon>Eukaryota</taxon>
        <taxon>Metazoa</taxon>
        <taxon>Ecdysozoa</taxon>
        <taxon>Nematoda</taxon>
        <taxon>Chromadorea</taxon>
        <taxon>Rhabditida</taxon>
        <taxon>Rhabditina</taxon>
        <taxon>Rhabditomorpha</taxon>
        <taxon>Strongyloidea</taxon>
        <taxon>Heligmosomidae</taxon>
        <taxon>Heligmosomoides</taxon>
    </lineage>
</organism>
<dbReference type="PANTHER" id="PTHR12686">
    <property type="entry name" value="3'-5' EXORIBONUCLEASE CSL4-RELATED"/>
    <property type="match status" value="1"/>
</dbReference>
<accession>A0A3P8APW7</accession>
<dbReference type="OrthoDB" id="440760at2759"/>
<evidence type="ECO:0000259" key="4">
    <source>
        <dbReference type="Pfam" id="PF10447"/>
    </source>
</evidence>
<dbReference type="GO" id="GO:0005730">
    <property type="term" value="C:nucleolus"/>
    <property type="evidence" value="ECO:0007669"/>
    <property type="project" value="UniProtKB-SubCell"/>
</dbReference>
<protein>
    <submittedName>
        <fullName evidence="8">Exosome complex component CSL4</fullName>
    </submittedName>
</protein>